<evidence type="ECO:0000256" key="3">
    <source>
        <dbReference type="ARBA" id="ARBA00012513"/>
    </source>
</evidence>
<dbReference type="GO" id="GO:0005694">
    <property type="term" value="C:chromosome"/>
    <property type="evidence" value="ECO:0007669"/>
    <property type="project" value="TreeGrafter"/>
</dbReference>
<evidence type="ECO:0000256" key="13">
    <source>
        <dbReference type="SAM" id="Coils"/>
    </source>
</evidence>
<dbReference type="Proteomes" id="UP000285301">
    <property type="component" value="Unassembled WGS sequence"/>
</dbReference>
<dbReference type="InterPro" id="IPR036940">
    <property type="entry name" value="PI3/4_kinase_cat_sf"/>
</dbReference>
<feature type="domain" description="FATC" evidence="17">
    <location>
        <begin position="2532"/>
        <end position="2564"/>
    </location>
</feature>
<evidence type="ECO:0000259" key="15">
    <source>
        <dbReference type="PROSITE" id="PS50290"/>
    </source>
</evidence>
<dbReference type="GO" id="GO:0000723">
    <property type="term" value="P:telomere maintenance"/>
    <property type="evidence" value="ECO:0007669"/>
    <property type="project" value="TreeGrafter"/>
</dbReference>
<dbReference type="PANTHER" id="PTHR11139">
    <property type="entry name" value="ATAXIA TELANGIECTASIA MUTATED ATM -RELATED"/>
    <property type="match status" value="1"/>
</dbReference>
<evidence type="ECO:0000256" key="7">
    <source>
        <dbReference type="ARBA" id="ARBA00022763"/>
    </source>
</evidence>
<evidence type="ECO:0000259" key="16">
    <source>
        <dbReference type="PROSITE" id="PS51189"/>
    </source>
</evidence>
<evidence type="ECO:0000256" key="8">
    <source>
        <dbReference type="ARBA" id="ARBA00022777"/>
    </source>
</evidence>
<dbReference type="PROSITE" id="PS51190">
    <property type="entry name" value="FATC"/>
    <property type="match status" value="1"/>
</dbReference>
<keyword evidence="10" id="KW-0234">DNA repair</keyword>
<dbReference type="InterPro" id="IPR000403">
    <property type="entry name" value="PI3/4_kinase_cat_dom"/>
</dbReference>
<keyword evidence="20" id="KW-1185">Reference proteome</keyword>
<evidence type="ECO:0000256" key="10">
    <source>
        <dbReference type="ARBA" id="ARBA00023204"/>
    </source>
</evidence>
<evidence type="ECO:0000256" key="12">
    <source>
        <dbReference type="ARBA" id="ARBA00024420"/>
    </source>
</evidence>
<feature type="region of interest" description="Disordered" evidence="14">
    <location>
        <begin position="371"/>
        <end position="390"/>
    </location>
</feature>
<evidence type="ECO:0000256" key="2">
    <source>
        <dbReference type="ARBA" id="ARBA00010769"/>
    </source>
</evidence>
<evidence type="ECO:0000256" key="6">
    <source>
        <dbReference type="ARBA" id="ARBA00022741"/>
    </source>
</evidence>
<dbReference type="OrthoDB" id="381190at2759"/>
<organism evidence="18 20">
    <name type="scientific">Dinothrombium tinctorium</name>
    <dbReference type="NCBI Taxonomy" id="1965070"/>
    <lineage>
        <taxon>Eukaryota</taxon>
        <taxon>Metazoa</taxon>
        <taxon>Ecdysozoa</taxon>
        <taxon>Arthropoda</taxon>
        <taxon>Chelicerata</taxon>
        <taxon>Arachnida</taxon>
        <taxon>Acari</taxon>
        <taxon>Acariformes</taxon>
        <taxon>Trombidiformes</taxon>
        <taxon>Prostigmata</taxon>
        <taxon>Anystina</taxon>
        <taxon>Parasitengona</taxon>
        <taxon>Trombidioidea</taxon>
        <taxon>Trombidiidae</taxon>
        <taxon>Dinothrombium</taxon>
    </lineage>
</organism>
<evidence type="ECO:0000313" key="19">
    <source>
        <dbReference type="EMBL" id="RWS05054.1"/>
    </source>
</evidence>
<dbReference type="EC" id="2.7.11.1" evidence="3"/>
<dbReference type="STRING" id="1965070.A0A3S3PB87"/>
<sequence>MYESILSNLQKVVTTALLVLATNDCPSFATFAKDLHTILMQIAAKFTEKSEHVCYEPAVLCSKAEELRKDKDFSKAIMSKHAIHLKFSSLEEMQIVFVAICDVIKSVFEPFKLFFDDNSCADSKIMKLLKAINKTQSICLKKHAIDIFLTATPAYQFNLTCGLDFLNCLLSCTFKFLDGQDASVQMEDILMRGWELIEQKSKMIHETTSIFFTIDSEMNILLHFIEAFNSILEKVNLKNCDNILFQHSIPRTIHTIFEHISSEKPVVRYSSSLFELFLRKISKQRLIKSHWILLLKRIIVKQFLSAVEWNGSDPTIYPSSLSSSFKDTTQSQISSSLSNSPLSLSRNTSIGNMQSNRDINSPSIKDIVSNEENCDSESDDSDEERENNAKDSKIHNLLEELWSYFTSETAKHQNFSVMTNLYSLICELSIFYNNWGISKDCEKIINIDQLYQLANSYRNSLLNMLDSNEIDEVLYLILNFIKLCHFTGQDTKVSEWASIFISLLESEKLSFKYGEILPSKYFNFENFLKTSKAGSEALILCLEALTYFDNELDPVKRFHCFLKLFTKTKSVTAYSLFLVDLMPLFLLQQQSILSTQVLKELLEAPDTFRSLYIGTLCCYFSGCSRTDWKYGNDFYFTGKVVVCECSKTRESLTKASFEKARAQMTLRSEELKLLCDAFLSCLQSGKTDSRQLSFLLHYSAKKFFIHIGIDELIMKAFMETLTLDINELRHPMLQVLPFFTNPFSDGLIFGYDFFKLLNCFKEIFGRKQKELHAFSNNELIFIVKFGSFCEGELLIEIIIYLIRRCWEKSFVKHQLEQLAKYKNKELIDLFRCYKPQLLKKLLEFIMNEHSDPKVQFEYLKLSLFAFVNGFDEETDAEARNSLYKEALPLIIPSVLIESSNRSKLLLTTIAENTHILTRSVNVSYLIDVHFTPILTFFIQNLTIDEMHSSLQYVEDLFGGNIQELFKEKAPSLRKQAFYRYHSCREPAVFLLSTIYYYENGKRIDLNDRKSFNIYFVDHMREYFHTLTNDLISLGKKSFSEKISEIKEALESLVDIINSLGPQNIPTIETNLKAALRTPLKYDFSREDREFAEILIEAWKAFVQNHNSLGSEIIEISNNLLPLVEISPKSTEKVFEVFIDENKKEFHQYLSELNFLPKKKELYKILEVIKKVKKAKENAQGELRKRIEEIIDHLSVENLDVKVIRLQNLRDLLRENRDFLQQFRIPRKEEPTDPLIRKLVMILTDSCAPHENLRLVIAECLGEIGAIDPGRFEIKDFVTKSSPITEHYCVDDPEFARKLLNELSSILDSEEESRIHDCVYYAMQETLKVYNVKIGDSFWQQLSSQLQNRCSTLFQSHYHVQKNYLESKLSVPIYNIDLDYKDWIFQWIIKLTSIIKSEKARNIFSSCLTTVQYNCKFARFLLPYVLVYAISDASADEKEEVIRGEINAIMKSATSDLTDIESFTHVITSPMESKITISTTQLLEVQHLCVQTLFSVLDSFHYSHYRRKNSPQTSALHPVSSFLNTLSKYDLSSLAYSSQSYARALSYMEQHIKDRINPKEAAFGENVKKLQKFYVALDDVDGVEGVIAKSNCNNSLMDTILAHEVKGQLQDVLSCCEKGTKNEPKNIEYVKTLLRCYMSLDQPSTALAVILGFISNEHEWKNQLFPYMIEASWKLCNWEQLESMLKAQETEEYNFTISVGIGKLFLHAKNRNKDLFNETLSKLRQKEMNPYAAAAMENGAYIRGYPHLIRLHMISDLENGLKQLFEIGEKATSQSMKAMLKDWHSRNNVVQASLRFQEPILNLQRIMLQIGDSDSTFLEERTRSWLSSAKIARKSGNFQRAYNCLFEAENCIAPAPNVPIALQSQILCEKGKYYWAKGDQESKEIAVRELSRGIDKLFLDIKEEDNEELKLAYVKVKLLHTKYAEQTSILQSTDLVTAYKETTQFGCNWEEPFFRLAKYYERLLGTMEKPEQKADAMQRTFQQFGESIRCGAKHVYESVPGLLSVWFDLGSLCIAEPTKSSRRASKDSLSKVVEACDKVHAILDSLLDKIPSYVLLTAFSQLISRICHPYPKLRDKLSDLISRLISEYPKQTIWMILGVYNNDTNNLRKKQCEKIICAAFEHNKEIQQFWHKMSELSTLLLKLSFHKTGDKEKSLNIYSISTLKNLKDFFDKSPQILLPYQSFMKVQMPSKPNKFNKEHSPFPDYVFIQKIEQTAMVLPSLQKPKKITFLGSNGKHYFMICKAQDDLRKDQRTMEFMNLINLHLKKDRETRKRELSIRTYTVIPLNHECGLVEWVEDLTSIRGIVANLYNEKGVTFNDIRTVYPDNKLKLDDRISKFKKFVMPKVSPPVFSEFFLRTFRNPTTWYMSRLAYVRSCAVMSIVGYIIGLGDRHLENILINIVYGNLVHVDFNVLFDKGRALAYPEVVPFRLTHNMIDAMGATGYEGPFRKTCEATLRVMREQSDALMSVLKPFVYDPLLEWKTIDKSEKQRHRGRSSINDADLVEIFNEQAQICLNQIEDRLKGNLTMDNKPMGLPVSVSGQVSYLIGEATNVKNLAQMYIGWASFY</sequence>
<evidence type="ECO:0000256" key="9">
    <source>
        <dbReference type="ARBA" id="ARBA00022840"/>
    </source>
</evidence>
<keyword evidence="5" id="KW-0808">Transferase</keyword>
<dbReference type="EMBL" id="NCKU01005108">
    <property type="protein sequence ID" value="RWS05005.1"/>
    <property type="molecule type" value="Genomic_DNA"/>
</dbReference>
<keyword evidence="7" id="KW-0227">DNA damage</keyword>
<evidence type="ECO:0000256" key="11">
    <source>
        <dbReference type="ARBA" id="ARBA00023242"/>
    </source>
</evidence>
<dbReference type="InterPro" id="IPR003152">
    <property type="entry name" value="FATC_dom"/>
</dbReference>
<comment type="caution">
    <text evidence="18">The sequence shown here is derived from an EMBL/GenBank/DDBJ whole genome shotgun (WGS) entry which is preliminary data.</text>
</comment>
<keyword evidence="6" id="KW-0547">Nucleotide-binding</keyword>
<dbReference type="InterPro" id="IPR056802">
    <property type="entry name" value="ATR-like_M-HEAT"/>
</dbReference>
<protein>
    <recommendedName>
        <fullName evidence="12">Serine/threonine-protein kinase ATR</fullName>
        <ecNumber evidence="3">2.7.11.1</ecNumber>
    </recommendedName>
</protein>
<dbReference type="Pfam" id="PF23593">
    <property type="entry name" value="HEAT_ATR"/>
    <property type="match status" value="1"/>
</dbReference>
<dbReference type="InterPro" id="IPR050517">
    <property type="entry name" value="DDR_Repair_Kinase"/>
</dbReference>
<dbReference type="InterPro" id="IPR016024">
    <property type="entry name" value="ARM-type_fold"/>
</dbReference>
<evidence type="ECO:0000256" key="1">
    <source>
        <dbReference type="ARBA" id="ARBA00004123"/>
    </source>
</evidence>
<dbReference type="InterPro" id="IPR018936">
    <property type="entry name" value="PI3/4_kinase_CS"/>
</dbReference>
<dbReference type="SMART" id="SM00146">
    <property type="entry name" value="PI3Kc"/>
    <property type="match status" value="1"/>
</dbReference>
<evidence type="ECO:0000313" key="20">
    <source>
        <dbReference type="Proteomes" id="UP000285301"/>
    </source>
</evidence>
<proteinExistence type="inferred from homology"/>
<keyword evidence="4" id="KW-0723">Serine/threonine-protein kinase</keyword>
<dbReference type="GO" id="GO:0000077">
    <property type="term" value="P:DNA damage checkpoint signaling"/>
    <property type="evidence" value="ECO:0007669"/>
    <property type="project" value="TreeGrafter"/>
</dbReference>
<dbReference type="GO" id="GO:0006281">
    <property type="term" value="P:DNA repair"/>
    <property type="evidence" value="ECO:0007669"/>
    <property type="project" value="UniProtKB-KW"/>
</dbReference>
<feature type="domain" description="PI3K/PI4K catalytic" evidence="15">
    <location>
        <begin position="2210"/>
        <end position="2516"/>
    </location>
</feature>
<keyword evidence="11" id="KW-0539">Nucleus</keyword>
<accession>A0A3S3PB87</accession>
<feature type="compositionally biased region" description="Acidic residues" evidence="14">
    <location>
        <begin position="372"/>
        <end position="385"/>
    </location>
</feature>
<dbReference type="SUPFAM" id="SSF56112">
    <property type="entry name" value="Protein kinase-like (PK-like)"/>
    <property type="match status" value="1"/>
</dbReference>
<dbReference type="InterPro" id="IPR011009">
    <property type="entry name" value="Kinase-like_dom_sf"/>
</dbReference>
<keyword evidence="8" id="KW-0418">Kinase</keyword>
<dbReference type="PROSITE" id="PS51189">
    <property type="entry name" value="FAT"/>
    <property type="match status" value="1"/>
</dbReference>
<dbReference type="GO" id="GO:0005524">
    <property type="term" value="F:ATP binding"/>
    <property type="evidence" value="ECO:0007669"/>
    <property type="project" value="UniProtKB-KW"/>
</dbReference>
<name>A0A3S3PB87_9ACAR</name>
<feature type="coiled-coil region" evidence="13">
    <location>
        <begin position="1168"/>
        <end position="1215"/>
    </location>
</feature>
<keyword evidence="13" id="KW-0175">Coiled coil</keyword>
<reference evidence="18 20" key="1">
    <citation type="journal article" date="2018" name="Gigascience">
        <title>Genomes of trombidid mites reveal novel predicted allergens and laterally-transferred genes associated with secondary metabolism.</title>
        <authorList>
            <person name="Dong X."/>
            <person name="Chaisiri K."/>
            <person name="Xia D."/>
            <person name="Armstrong S.D."/>
            <person name="Fang Y."/>
            <person name="Donnelly M.J."/>
            <person name="Kadowaki T."/>
            <person name="McGarry J.W."/>
            <person name="Darby A.C."/>
            <person name="Makepeace B.L."/>
        </authorList>
    </citation>
    <scope>NUCLEOTIDE SEQUENCE [LARGE SCALE GENOMIC DNA]</scope>
    <source>
        <strain evidence="18">UoL-WK</strain>
    </source>
</reference>
<dbReference type="Gene3D" id="3.30.1010.10">
    <property type="entry name" value="Phosphatidylinositol 3-kinase Catalytic Subunit, Chain A, domain 4"/>
    <property type="match status" value="1"/>
</dbReference>
<comment type="subcellular location">
    <subcellularLocation>
        <location evidence="1">Nucleus</location>
    </subcellularLocation>
</comment>
<dbReference type="PROSITE" id="PS50290">
    <property type="entry name" value="PI3_4_KINASE_3"/>
    <property type="match status" value="1"/>
</dbReference>
<dbReference type="Pfam" id="PF02259">
    <property type="entry name" value="FAT"/>
    <property type="match status" value="1"/>
</dbReference>
<dbReference type="PROSITE" id="PS00916">
    <property type="entry name" value="PI3_4_KINASE_2"/>
    <property type="match status" value="1"/>
</dbReference>
<keyword evidence="9" id="KW-0067">ATP-binding</keyword>
<evidence type="ECO:0000313" key="18">
    <source>
        <dbReference type="EMBL" id="RWS05005.1"/>
    </source>
</evidence>
<comment type="similarity">
    <text evidence="2">Belongs to the PI3/PI4-kinase family. ATM subfamily.</text>
</comment>
<dbReference type="CDD" id="cd00892">
    <property type="entry name" value="PIKKc_ATR"/>
    <property type="match status" value="1"/>
</dbReference>
<dbReference type="EMBL" id="NCKU01005066">
    <property type="protein sequence ID" value="RWS05054.1"/>
    <property type="molecule type" value="Genomic_DNA"/>
</dbReference>
<dbReference type="InterPro" id="IPR003151">
    <property type="entry name" value="PIK-rel_kinase_FAT"/>
</dbReference>
<dbReference type="InterPro" id="IPR057564">
    <property type="entry name" value="HEAT_ATR"/>
</dbReference>
<dbReference type="Pfam" id="PF25030">
    <property type="entry name" value="M-HEAT_ATR"/>
    <property type="match status" value="1"/>
</dbReference>
<dbReference type="Pfam" id="PF00454">
    <property type="entry name" value="PI3_PI4_kinase"/>
    <property type="match status" value="1"/>
</dbReference>
<evidence type="ECO:0000256" key="4">
    <source>
        <dbReference type="ARBA" id="ARBA00022527"/>
    </source>
</evidence>
<evidence type="ECO:0000259" key="17">
    <source>
        <dbReference type="PROSITE" id="PS51190"/>
    </source>
</evidence>
<dbReference type="Pfam" id="PF02260">
    <property type="entry name" value="FATC"/>
    <property type="match status" value="1"/>
</dbReference>
<gene>
    <name evidence="19" type="ORF">B4U79_11546</name>
    <name evidence="18" type="ORF">B4U79_14614</name>
</gene>
<dbReference type="GO" id="GO:0005634">
    <property type="term" value="C:nucleus"/>
    <property type="evidence" value="ECO:0007669"/>
    <property type="project" value="UniProtKB-SubCell"/>
</dbReference>
<dbReference type="PANTHER" id="PTHR11139:SF69">
    <property type="entry name" value="SERINE_THREONINE-PROTEIN KINASE ATR"/>
    <property type="match status" value="1"/>
</dbReference>
<dbReference type="GO" id="GO:0004674">
    <property type="term" value="F:protein serine/threonine kinase activity"/>
    <property type="evidence" value="ECO:0007669"/>
    <property type="project" value="UniProtKB-KW"/>
</dbReference>
<dbReference type="SUPFAM" id="SSF48371">
    <property type="entry name" value="ARM repeat"/>
    <property type="match status" value="2"/>
</dbReference>
<dbReference type="InterPro" id="IPR014009">
    <property type="entry name" value="PIK_FAT"/>
</dbReference>
<evidence type="ECO:0000256" key="5">
    <source>
        <dbReference type="ARBA" id="ARBA00022679"/>
    </source>
</evidence>
<dbReference type="Gene3D" id="1.10.1070.11">
    <property type="entry name" value="Phosphatidylinositol 3-/4-kinase, catalytic domain"/>
    <property type="match status" value="1"/>
</dbReference>
<evidence type="ECO:0000256" key="14">
    <source>
        <dbReference type="SAM" id="MobiDB-lite"/>
    </source>
</evidence>
<feature type="domain" description="FAT" evidence="16">
    <location>
        <begin position="1529"/>
        <end position="2101"/>
    </location>
</feature>
<reference evidence="18" key="2">
    <citation type="submission" date="2018-11" db="EMBL/GenBank/DDBJ databases">
        <title>Trombidioid mite genomics.</title>
        <authorList>
            <person name="Dong X."/>
        </authorList>
    </citation>
    <scope>NUCLEOTIDE SEQUENCE</scope>
    <source>
        <strain evidence="18">UoL-WK</strain>
    </source>
</reference>
<dbReference type="SMART" id="SM01343">
    <property type="entry name" value="FATC"/>
    <property type="match status" value="1"/>
</dbReference>